<keyword evidence="6" id="KW-1185">Reference proteome</keyword>
<evidence type="ECO:0000256" key="3">
    <source>
        <dbReference type="ARBA" id="ARBA00022729"/>
    </source>
</evidence>
<evidence type="ECO:0000256" key="2">
    <source>
        <dbReference type="ARBA" id="ARBA00010742"/>
    </source>
</evidence>
<dbReference type="PANTHER" id="PTHR30024:SF47">
    <property type="entry name" value="TAURINE-BINDING PERIPLASMIC PROTEIN"/>
    <property type="match status" value="1"/>
</dbReference>
<feature type="signal peptide" evidence="4">
    <location>
        <begin position="1"/>
        <end position="34"/>
    </location>
</feature>
<accession>A0ABN1JT81</accession>
<name>A0ABN1JT81_9BURK</name>
<evidence type="ECO:0000313" key="5">
    <source>
        <dbReference type="EMBL" id="GAA0746205.1"/>
    </source>
</evidence>
<dbReference type="Pfam" id="PF13379">
    <property type="entry name" value="NMT1_2"/>
    <property type="match status" value="1"/>
</dbReference>
<dbReference type="PROSITE" id="PS51318">
    <property type="entry name" value="TAT"/>
    <property type="match status" value="1"/>
</dbReference>
<proteinExistence type="inferred from homology"/>
<comment type="caution">
    <text evidence="5">The sequence shown here is derived from an EMBL/GenBank/DDBJ whole genome shotgun (WGS) entry which is preliminary data.</text>
</comment>
<protein>
    <recommendedName>
        <fullName evidence="7">SsuA/THI5-like domain-containing protein</fullName>
    </recommendedName>
</protein>
<reference evidence="5 6" key="1">
    <citation type="journal article" date="2019" name="Int. J. Syst. Evol. Microbiol.">
        <title>The Global Catalogue of Microorganisms (GCM) 10K type strain sequencing project: providing services to taxonomists for standard genome sequencing and annotation.</title>
        <authorList>
            <consortium name="The Broad Institute Genomics Platform"/>
            <consortium name="The Broad Institute Genome Sequencing Center for Infectious Disease"/>
            <person name="Wu L."/>
            <person name="Ma J."/>
        </authorList>
    </citation>
    <scope>NUCLEOTIDE SEQUENCE [LARGE SCALE GENOMIC DNA]</scope>
    <source>
        <strain evidence="5 6">JCM 15503</strain>
    </source>
</reference>
<keyword evidence="3 4" id="KW-0732">Signal</keyword>
<dbReference type="EMBL" id="BAAAEW010000006">
    <property type="protein sequence ID" value="GAA0746205.1"/>
    <property type="molecule type" value="Genomic_DNA"/>
</dbReference>
<comment type="subcellular location">
    <subcellularLocation>
        <location evidence="1">Periplasm</location>
    </subcellularLocation>
</comment>
<gene>
    <name evidence="5" type="ORF">GCM10009107_13430</name>
</gene>
<dbReference type="InterPro" id="IPR006311">
    <property type="entry name" value="TAT_signal"/>
</dbReference>
<sequence>MLVCGQARGMTRRRALLAAAGLGGLAACSPAPDAAVAQQPLRVAIDLWPGYFPAVLADELGWLAPAGVALKLAFPADTDRMIADFAAGQYDLIGASLGDLIALTRGHLGVEVIVVCDESSGGDAVLLRRGVTLETDRPLTIGTNLGGFGEVFLHEFIDQRHLQHKRWTWVNADAAEVPRLLASGMLDVGHTWEPYASQAVAAGASKLFSSAETPGLVADVLVATRVTVQRRRPPLQAFVRQWFRAVDWWSANPLAAVQLISRRLHLAQAKVSLQGVRLLDLAHNRRMLGAGGAVPALASVVQRYSDFFVAKGTVGRPLDALALLQAELLP</sequence>
<evidence type="ECO:0000256" key="1">
    <source>
        <dbReference type="ARBA" id="ARBA00004418"/>
    </source>
</evidence>
<evidence type="ECO:0008006" key="7">
    <source>
        <dbReference type="Google" id="ProtNLM"/>
    </source>
</evidence>
<dbReference type="PANTHER" id="PTHR30024">
    <property type="entry name" value="ALIPHATIC SULFONATES-BINDING PROTEIN-RELATED"/>
    <property type="match status" value="1"/>
</dbReference>
<evidence type="ECO:0000256" key="4">
    <source>
        <dbReference type="SAM" id="SignalP"/>
    </source>
</evidence>
<feature type="chain" id="PRO_5046490474" description="SsuA/THI5-like domain-containing protein" evidence="4">
    <location>
        <begin position="35"/>
        <end position="330"/>
    </location>
</feature>
<organism evidence="5 6">
    <name type="scientific">Ideonella azotifigens</name>
    <dbReference type="NCBI Taxonomy" id="513160"/>
    <lineage>
        <taxon>Bacteria</taxon>
        <taxon>Pseudomonadati</taxon>
        <taxon>Pseudomonadota</taxon>
        <taxon>Betaproteobacteria</taxon>
        <taxon>Burkholderiales</taxon>
        <taxon>Sphaerotilaceae</taxon>
        <taxon>Ideonella</taxon>
    </lineage>
</organism>
<dbReference type="Proteomes" id="UP001500279">
    <property type="component" value="Unassembled WGS sequence"/>
</dbReference>
<comment type="similarity">
    <text evidence="2">Belongs to the bacterial solute-binding protein SsuA/TauA family.</text>
</comment>
<evidence type="ECO:0000313" key="6">
    <source>
        <dbReference type="Proteomes" id="UP001500279"/>
    </source>
</evidence>
<dbReference type="SUPFAM" id="SSF53850">
    <property type="entry name" value="Periplasmic binding protein-like II"/>
    <property type="match status" value="1"/>
</dbReference>
<dbReference type="Gene3D" id="3.40.190.10">
    <property type="entry name" value="Periplasmic binding protein-like II"/>
    <property type="match status" value="1"/>
</dbReference>